<feature type="transmembrane region" description="Helical" evidence="4">
    <location>
        <begin position="118"/>
        <end position="135"/>
    </location>
</feature>
<keyword evidence="4" id="KW-0812">Transmembrane</keyword>
<proteinExistence type="predicted"/>
<dbReference type="EMBL" id="PCTB01000020">
    <property type="protein sequence ID" value="PIP63027.1"/>
    <property type="molecule type" value="Genomic_DNA"/>
</dbReference>
<dbReference type="Proteomes" id="UP000231021">
    <property type="component" value="Unassembled WGS sequence"/>
</dbReference>
<dbReference type="PANTHER" id="PTHR43024:SF1">
    <property type="entry name" value="UDP-N-ACETYLMURAMOYL-TRIPEPTIDE--D-ALANYL-D-ALANINE LIGASE"/>
    <property type="match status" value="1"/>
</dbReference>
<feature type="domain" description="Mur ligase central" evidence="5">
    <location>
        <begin position="130"/>
        <end position="283"/>
    </location>
</feature>
<keyword evidence="4" id="KW-1133">Transmembrane helix</keyword>
<dbReference type="Gene3D" id="3.40.1190.10">
    <property type="entry name" value="Mur-like, catalytic domain"/>
    <property type="match status" value="1"/>
</dbReference>
<dbReference type="SUPFAM" id="SSF53623">
    <property type="entry name" value="MurD-like peptide ligases, catalytic domain"/>
    <property type="match status" value="1"/>
</dbReference>
<name>A0A2H0BZC8_9BACT</name>
<feature type="transmembrane region" description="Helical" evidence="4">
    <location>
        <begin position="57"/>
        <end position="74"/>
    </location>
</feature>
<feature type="transmembrane region" description="Helical" evidence="4">
    <location>
        <begin position="80"/>
        <end position="106"/>
    </location>
</feature>
<reference evidence="6 7" key="1">
    <citation type="submission" date="2017-09" db="EMBL/GenBank/DDBJ databases">
        <title>Depth-based differentiation of microbial function through sediment-hosted aquifers and enrichment of novel symbionts in the deep terrestrial subsurface.</title>
        <authorList>
            <person name="Probst A.J."/>
            <person name="Ladd B."/>
            <person name="Jarett J.K."/>
            <person name="Geller-Mcgrath D.E."/>
            <person name="Sieber C.M."/>
            <person name="Emerson J.B."/>
            <person name="Anantharaman K."/>
            <person name="Thomas B.C."/>
            <person name="Malmstrom R."/>
            <person name="Stieglmeier M."/>
            <person name="Klingl A."/>
            <person name="Woyke T."/>
            <person name="Ryan C.M."/>
            <person name="Banfield J.F."/>
        </authorList>
    </citation>
    <scope>NUCLEOTIDE SEQUENCE [LARGE SCALE GENOMIC DNA]</scope>
    <source>
        <strain evidence="6">CG22_combo_CG10-13_8_21_14_all_35_9</strain>
    </source>
</reference>
<evidence type="ECO:0000259" key="5">
    <source>
        <dbReference type="Pfam" id="PF08245"/>
    </source>
</evidence>
<evidence type="ECO:0000256" key="4">
    <source>
        <dbReference type="SAM" id="Phobius"/>
    </source>
</evidence>
<evidence type="ECO:0000256" key="2">
    <source>
        <dbReference type="ARBA" id="ARBA00022741"/>
    </source>
</evidence>
<comment type="caution">
    <text evidence="6">The sequence shown here is derived from an EMBL/GenBank/DDBJ whole genome shotgun (WGS) entry which is preliminary data.</text>
</comment>
<evidence type="ECO:0000313" key="7">
    <source>
        <dbReference type="Proteomes" id="UP000231021"/>
    </source>
</evidence>
<keyword evidence="1" id="KW-0436">Ligase</keyword>
<dbReference type="InterPro" id="IPR036615">
    <property type="entry name" value="Mur_ligase_C_dom_sf"/>
</dbReference>
<dbReference type="Pfam" id="PF08245">
    <property type="entry name" value="Mur_ligase_M"/>
    <property type="match status" value="1"/>
</dbReference>
<dbReference type="InterPro" id="IPR051046">
    <property type="entry name" value="MurCDEF_CellWall_CoF430Synth"/>
</dbReference>
<dbReference type="PANTHER" id="PTHR43024">
    <property type="entry name" value="UDP-N-ACETYLMURAMOYL-TRIPEPTIDE--D-ALANYL-D-ALANINE LIGASE"/>
    <property type="match status" value="1"/>
</dbReference>
<evidence type="ECO:0000256" key="3">
    <source>
        <dbReference type="ARBA" id="ARBA00022840"/>
    </source>
</evidence>
<evidence type="ECO:0000313" key="6">
    <source>
        <dbReference type="EMBL" id="PIP63027.1"/>
    </source>
</evidence>
<organism evidence="6 7">
    <name type="scientific">Candidatus Roizmanbacteria bacterium CG22_combo_CG10-13_8_21_14_all_35_9</name>
    <dbReference type="NCBI Taxonomy" id="1974861"/>
    <lineage>
        <taxon>Bacteria</taxon>
        <taxon>Candidatus Roizmaniibacteriota</taxon>
    </lineage>
</organism>
<accession>A0A2H0BZC8</accession>
<dbReference type="SUPFAM" id="SSF53244">
    <property type="entry name" value="MurD-like peptide ligases, peptide-binding domain"/>
    <property type="match status" value="1"/>
</dbReference>
<keyword evidence="2" id="KW-0547">Nucleotide-binding</keyword>
<dbReference type="GO" id="GO:0005524">
    <property type="term" value="F:ATP binding"/>
    <property type="evidence" value="ECO:0007669"/>
    <property type="project" value="UniProtKB-KW"/>
</dbReference>
<dbReference type="InterPro" id="IPR013221">
    <property type="entry name" value="Mur_ligase_cen"/>
</dbReference>
<keyword evidence="4" id="KW-0472">Membrane</keyword>
<protein>
    <recommendedName>
        <fullName evidence="5">Mur ligase central domain-containing protein</fullName>
    </recommendedName>
</protein>
<dbReference type="InterPro" id="IPR036565">
    <property type="entry name" value="Mur-like_cat_sf"/>
</dbReference>
<sequence>MRTVFCLIVLLKSLDFIYLFQIKEYRFDRFFSSLFEEGLWPIFYFRSIKLPAKTLRNFLILLMVLFSLVFLFSLPVSSQLWLLILFPFVSFLIVSLSVLLTKIPVYFYRQSLINKARLLIRNSLAVFIGITGSYGKTTTKEYLCQILSSRYQVAKTEENMNTDVGVALSVIKNLKKNTQFFIVEMGAYKKGEIKAICDFVKPTLGIITAIGNQHLALFGSQENLIATKKELLEALPSSGRAYVNAETVGFKELTKNLSCEIIPFYPSKTKIEELVAFNLGLSEKEISSVAKGLKPLPKRGSFYQGINNSLVIDDSYNSNVEGFLVMIKRAETIKKQNKIIISRGIIELGKEKEPSYRRILSELNKTRINLYTTDKLFKILDRKNQVKLFKNDEELFKAISEVCNKETLIVIEGKFSQNILRKIILNY</sequence>
<dbReference type="AlphaFoldDB" id="A0A2H0BZC8"/>
<evidence type="ECO:0000256" key="1">
    <source>
        <dbReference type="ARBA" id="ARBA00022598"/>
    </source>
</evidence>
<dbReference type="Gene3D" id="3.90.190.20">
    <property type="entry name" value="Mur ligase, C-terminal domain"/>
    <property type="match status" value="1"/>
</dbReference>
<keyword evidence="3" id="KW-0067">ATP-binding</keyword>
<gene>
    <name evidence="6" type="ORF">COW98_00850</name>
</gene>
<dbReference type="GO" id="GO:0016881">
    <property type="term" value="F:acid-amino acid ligase activity"/>
    <property type="evidence" value="ECO:0007669"/>
    <property type="project" value="InterPro"/>
</dbReference>